<evidence type="ECO:0000259" key="3">
    <source>
        <dbReference type="PROSITE" id="PS51782"/>
    </source>
</evidence>
<dbReference type="InterPro" id="IPR036779">
    <property type="entry name" value="LysM_dom_sf"/>
</dbReference>
<dbReference type="AlphaFoldDB" id="A0A3M7DLQ4"/>
<dbReference type="PANTHER" id="PTHR34997:SF1">
    <property type="entry name" value="PEPTIDOGLYCAN-BINDING LYSIN DOMAIN"/>
    <property type="match status" value="1"/>
</dbReference>
<dbReference type="Pfam" id="PF01476">
    <property type="entry name" value="LysM"/>
    <property type="match status" value="2"/>
</dbReference>
<dbReference type="CDD" id="cd00118">
    <property type="entry name" value="LysM"/>
    <property type="match status" value="2"/>
</dbReference>
<evidence type="ECO:0000313" key="5">
    <source>
        <dbReference type="Proteomes" id="UP000269276"/>
    </source>
</evidence>
<dbReference type="PANTHER" id="PTHR34997">
    <property type="entry name" value="AM15"/>
    <property type="match status" value="1"/>
</dbReference>
<feature type="domain" description="LysM" evidence="3">
    <location>
        <begin position="79"/>
        <end position="125"/>
    </location>
</feature>
<dbReference type="InterPro" id="IPR018392">
    <property type="entry name" value="LysM"/>
</dbReference>
<dbReference type="PROSITE" id="PS51782">
    <property type="entry name" value="LYSM"/>
    <property type="match status" value="2"/>
</dbReference>
<dbReference type="VEuPathDB" id="FungiDB:BTJ68_11198"/>
<dbReference type="Proteomes" id="UP000269276">
    <property type="component" value="Unassembled WGS sequence"/>
</dbReference>
<comment type="caution">
    <text evidence="4">The sequence shown here is derived from an EMBL/GenBank/DDBJ whole genome shotgun (WGS) entry which is preliminary data.</text>
</comment>
<dbReference type="Gene3D" id="3.10.350.10">
    <property type="entry name" value="LysM domain"/>
    <property type="match status" value="2"/>
</dbReference>
<dbReference type="SUPFAM" id="SSF54106">
    <property type="entry name" value="LysM domain"/>
    <property type="match status" value="2"/>
</dbReference>
<reference evidence="4 5" key="1">
    <citation type="journal article" date="2018" name="BMC Genomics">
        <title>Genomic evidence for intraspecific hybridization in a clonal and extremely halotolerant yeast.</title>
        <authorList>
            <person name="Gostincar C."/>
            <person name="Stajich J.E."/>
            <person name="Zupancic J."/>
            <person name="Zalar P."/>
            <person name="Gunde-Cimerman N."/>
        </authorList>
    </citation>
    <scope>NUCLEOTIDE SEQUENCE [LARGE SCALE GENOMIC DNA]</scope>
    <source>
        <strain evidence="4 5">EXF-2682</strain>
    </source>
</reference>
<evidence type="ECO:0000256" key="2">
    <source>
        <dbReference type="ARBA" id="ARBA00023026"/>
    </source>
</evidence>
<organism evidence="4 5">
    <name type="scientific">Hortaea werneckii</name>
    <name type="common">Black yeast</name>
    <name type="synonym">Cladosporium werneckii</name>
    <dbReference type="NCBI Taxonomy" id="91943"/>
    <lineage>
        <taxon>Eukaryota</taxon>
        <taxon>Fungi</taxon>
        <taxon>Dikarya</taxon>
        <taxon>Ascomycota</taxon>
        <taxon>Pezizomycotina</taxon>
        <taxon>Dothideomycetes</taxon>
        <taxon>Dothideomycetidae</taxon>
        <taxon>Mycosphaerellales</taxon>
        <taxon>Teratosphaeriaceae</taxon>
        <taxon>Hortaea</taxon>
    </lineage>
</organism>
<name>A0A3M7DLQ4_HORWE</name>
<keyword evidence="2" id="KW-0843">Virulence</keyword>
<accession>A0A3M7DLQ4</accession>
<sequence length="205" mass="21543">MMADDYSITVALIQEWNTWIGSNCDTGLYADLAYDDERGVCIAVNSSAPTSTASSGPSQVTSTASMGSTQTGIVNGCTQYYTVQSGDSCAAIDAMFGITFEQFYAWNPAVGSNCESLWLGYAYCVAAPTRISSSATSATTTPAPTRTGTASGCSVYYTVQSGDSCGKIEDQFGISFQQLYQWNTNIGDDCQALWAGYSLCVGGGP</sequence>
<feature type="domain" description="LysM" evidence="3">
    <location>
        <begin position="155"/>
        <end position="201"/>
    </location>
</feature>
<protein>
    <recommendedName>
        <fullName evidence="3">LysM domain-containing protein</fullName>
    </recommendedName>
</protein>
<dbReference type="InterPro" id="IPR052210">
    <property type="entry name" value="LysM1-like"/>
</dbReference>
<dbReference type="GO" id="GO:0008061">
    <property type="term" value="F:chitin binding"/>
    <property type="evidence" value="ECO:0007669"/>
    <property type="project" value="UniProtKB-KW"/>
</dbReference>
<dbReference type="OrthoDB" id="2281372at2759"/>
<evidence type="ECO:0000256" key="1">
    <source>
        <dbReference type="ARBA" id="ARBA00022669"/>
    </source>
</evidence>
<dbReference type="EMBL" id="QWIP01000373">
    <property type="protein sequence ID" value="RMY65003.1"/>
    <property type="molecule type" value="Genomic_DNA"/>
</dbReference>
<proteinExistence type="predicted"/>
<evidence type="ECO:0000313" key="4">
    <source>
        <dbReference type="EMBL" id="RMY65003.1"/>
    </source>
</evidence>
<dbReference type="SMART" id="SM00257">
    <property type="entry name" value="LysM"/>
    <property type="match status" value="2"/>
</dbReference>
<keyword evidence="1" id="KW-0147">Chitin-binding</keyword>
<gene>
    <name evidence="4" type="ORF">D0863_09413</name>
</gene>